<dbReference type="Ensembl" id="ENSAPLT00020002910.1">
    <property type="protein sequence ID" value="ENSAPLP00020002712.1"/>
    <property type="gene ID" value="ENSAPLG00020001960.1"/>
</dbReference>
<evidence type="ECO:0000313" key="1">
    <source>
        <dbReference type="Ensembl" id="ENSAPLP00020002712.1"/>
    </source>
</evidence>
<name>A0A8B9QTK2_ANAPL</name>
<protein>
    <submittedName>
        <fullName evidence="1">Uncharacterized protein</fullName>
    </submittedName>
</protein>
<reference evidence="1" key="1">
    <citation type="submission" date="2019-08" db="EMBL/GenBank/DDBJ databases">
        <title>Three high-quality genomes provides insights into domestication of ducks.</title>
        <authorList>
            <person name="Hou Z.C."/>
            <person name="Zhu F."/>
            <person name="Yin Z.T."/>
            <person name="Zhang F."/>
        </authorList>
    </citation>
    <scope>NUCLEOTIDE SEQUENCE [LARGE SCALE GENOMIC DNA]</scope>
</reference>
<proteinExistence type="predicted"/>
<dbReference type="AlphaFoldDB" id="A0A8B9QTK2"/>
<sequence length="103" mass="11325">MDGAFVGTWRPHRPRGPIMAQFTTPGPKYSIPGATGFVGHSPIKNRAPAYTCRGTKPPVTEGPLMNPSFFKLFPFQVTLIKPQAPETTFGIRHSIYTTPLIVE</sequence>
<reference evidence="1" key="2">
    <citation type="submission" date="2025-08" db="UniProtKB">
        <authorList>
            <consortium name="Ensembl"/>
        </authorList>
    </citation>
    <scope>IDENTIFICATION</scope>
</reference>
<reference evidence="1" key="3">
    <citation type="submission" date="2025-09" db="UniProtKB">
        <authorList>
            <consortium name="Ensembl"/>
        </authorList>
    </citation>
    <scope>IDENTIFICATION</scope>
</reference>
<organism evidence="1 2">
    <name type="scientific">Anas platyrhynchos</name>
    <name type="common">Mallard</name>
    <name type="synonym">Anas boschas</name>
    <dbReference type="NCBI Taxonomy" id="8839"/>
    <lineage>
        <taxon>Eukaryota</taxon>
        <taxon>Metazoa</taxon>
        <taxon>Chordata</taxon>
        <taxon>Craniata</taxon>
        <taxon>Vertebrata</taxon>
        <taxon>Euteleostomi</taxon>
        <taxon>Archelosauria</taxon>
        <taxon>Archosauria</taxon>
        <taxon>Dinosauria</taxon>
        <taxon>Saurischia</taxon>
        <taxon>Theropoda</taxon>
        <taxon>Coelurosauria</taxon>
        <taxon>Aves</taxon>
        <taxon>Neognathae</taxon>
        <taxon>Galloanserae</taxon>
        <taxon>Anseriformes</taxon>
        <taxon>Anatidae</taxon>
        <taxon>Anatinae</taxon>
        <taxon>Anas</taxon>
    </lineage>
</organism>
<evidence type="ECO:0000313" key="2">
    <source>
        <dbReference type="Proteomes" id="UP000694400"/>
    </source>
</evidence>
<dbReference type="Proteomes" id="UP000694400">
    <property type="component" value="Chromosome 5"/>
</dbReference>
<accession>A0A8B9QTK2</accession>